<dbReference type="SUPFAM" id="SSF50965">
    <property type="entry name" value="Galactose oxidase, central domain"/>
    <property type="match status" value="2"/>
</dbReference>
<keyword evidence="5" id="KW-1185">Reference proteome</keyword>
<dbReference type="PANTHER" id="PTHR36220:SF1">
    <property type="entry name" value="GAMMA TUBULIN COMPLEX COMPONENT C-TERMINAL DOMAIN-CONTAINING PROTEIN"/>
    <property type="match status" value="1"/>
</dbReference>
<feature type="signal peptide" evidence="2">
    <location>
        <begin position="1"/>
        <end position="17"/>
    </location>
</feature>
<evidence type="ECO:0000256" key="1">
    <source>
        <dbReference type="ARBA" id="ARBA00022729"/>
    </source>
</evidence>
<dbReference type="AlphaFoldDB" id="A0A1H6J2E6"/>
<reference evidence="4 5" key="1">
    <citation type="submission" date="2016-10" db="EMBL/GenBank/DDBJ databases">
        <authorList>
            <person name="de Groot N.N."/>
        </authorList>
    </citation>
    <scope>NUCLEOTIDE SEQUENCE [LARGE SCALE GENOMIC DNA]</scope>
    <source>
        <strain evidence="4 5">CGMCC 1.10825</strain>
    </source>
</reference>
<evidence type="ECO:0000259" key="3">
    <source>
        <dbReference type="Pfam" id="PF18962"/>
    </source>
</evidence>
<dbReference type="InterPro" id="IPR011043">
    <property type="entry name" value="Gal_Oxase/kelch_b-propeller"/>
</dbReference>
<dbReference type="Pfam" id="PF14312">
    <property type="entry name" value="FG-GAP_2"/>
    <property type="match status" value="1"/>
</dbReference>
<protein>
    <submittedName>
        <fullName evidence="4">Por secretion system C-terminal sorting domain-containing protein</fullName>
    </submittedName>
</protein>
<dbReference type="Proteomes" id="UP000199634">
    <property type="component" value="Unassembled WGS sequence"/>
</dbReference>
<feature type="domain" description="Secretion system C-terminal sorting" evidence="3">
    <location>
        <begin position="461"/>
        <end position="528"/>
    </location>
</feature>
<name>A0A1H6J2E6_9FLAO</name>
<evidence type="ECO:0000313" key="4">
    <source>
        <dbReference type="EMBL" id="SEH56091.1"/>
    </source>
</evidence>
<dbReference type="Gene3D" id="2.120.10.80">
    <property type="entry name" value="Kelch-type beta propeller"/>
    <property type="match status" value="1"/>
</dbReference>
<dbReference type="InterPro" id="IPR015915">
    <property type="entry name" value="Kelch-typ_b-propeller"/>
</dbReference>
<dbReference type="InterPro" id="IPR013517">
    <property type="entry name" value="FG-GAP"/>
</dbReference>
<evidence type="ECO:0000313" key="5">
    <source>
        <dbReference type="Proteomes" id="UP000199634"/>
    </source>
</evidence>
<evidence type="ECO:0000256" key="2">
    <source>
        <dbReference type="SAM" id="SignalP"/>
    </source>
</evidence>
<dbReference type="PANTHER" id="PTHR36220">
    <property type="entry name" value="UNNAMED PRODUCT"/>
    <property type="match status" value="1"/>
</dbReference>
<proteinExistence type="predicted"/>
<dbReference type="InterPro" id="IPR026444">
    <property type="entry name" value="Secre_tail"/>
</dbReference>
<accession>A0A1H6J2E6</accession>
<dbReference type="Pfam" id="PF18962">
    <property type="entry name" value="Por_Secre_tail"/>
    <property type="match status" value="1"/>
</dbReference>
<dbReference type="STRING" id="1159016.SAMN02927937_00179"/>
<dbReference type="OrthoDB" id="1403372at2"/>
<gene>
    <name evidence="4" type="ORF">SAMN02927937_00179</name>
</gene>
<organism evidence="4 5">
    <name type="scientific">Paenimyroides marinum</name>
    <dbReference type="NCBI Taxonomy" id="1159016"/>
    <lineage>
        <taxon>Bacteria</taxon>
        <taxon>Pseudomonadati</taxon>
        <taxon>Bacteroidota</taxon>
        <taxon>Flavobacteriia</taxon>
        <taxon>Flavobacteriales</taxon>
        <taxon>Flavobacteriaceae</taxon>
        <taxon>Paenimyroides</taxon>
    </lineage>
</organism>
<sequence>MKLKLLFALLIVTISNAQTQIGQDIVGDMPDDNFGWGVALSADGNVLAVSAPNNDNNGTDAGHIRVYSKTSGTWTQIGQDIEGPNLDDKIGYKIALSDDGSTLAFSALYSKYTINNISYGGFVKVYKNINNSWVQMGQELREDDPMPIFGQTFGFGLSLSLSSDGTTIAIGQNSPLNYNNKVIVYKFSSGNWTKLGEISPLTHQDGQSWGDYAWNVSLSGDGNTIAISDLTGLATGASSTEIGYVVVYKYLLGTWIKVGNTISGKSYDTDFGHRVVLSDNGSVLAISARYSDNNGTNSGNVEVYKINGNNWIQIGNDIVGEAASDTCGQGLVISANGNILAVGSTGADTANGTDTGKVRVFQNIQGNWVEQGSVIGQNAGDAIGWSIALSKDGHNLAIGNYGSGSVGAKPSKNIEEQLITDNLSITNNYQAKGSGTAGSVQVYDLSGILSSDTFVLENFNIYPNPTTDILNIELKENLTLEKVLVYDTTGKLVKETTEKTINVSAFAKGIYNVQVVTNQGKATKKVIVK</sequence>
<feature type="chain" id="PRO_5011725773" evidence="2">
    <location>
        <begin position="18"/>
        <end position="529"/>
    </location>
</feature>
<dbReference type="RefSeq" id="WP_091095379.1">
    <property type="nucleotide sequence ID" value="NZ_FNXE01000002.1"/>
</dbReference>
<keyword evidence="1 2" id="KW-0732">Signal</keyword>
<dbReference type="EMBL" id="FNXE01000002">
    <property type="protein sequence ID" value="SEH56091.1"/>
    <property type="molecule type" value="Genomic_DNA"/>
</dbReference>
<dbReference type="NCBIfam" id="TIGR04183">
    <property type="entry name" value="Por_Secre_tail"/>
    <property type="match status" value="1"/>
</dbReference>